<feature type="chain" id="PRO_5038703450" description="Lipoprotein" evidence="2">
    <location>
        <begin position="20"/>
        <end position="242"/>
    </location>
</feature>
<evidence type="ECO:0000256" key="1">
    <source>
        <dbReference type="SAM" id="MobiDB-lite"/>
    </source>
</evidence>
<reference evidence="3 4" key="1">
    <citation type="journal article" date="2010" name="Stand. Genomic Sci.">
        <title>Complete genome sequence of Segniliparus rotundus type strain (CDC 1076).</title>
        <authorList>
            <person name="Sikorski J."/>
            <person name="Lapidus A."/>
            <person name="Copeland A."/>
            <person name="Misra M."/>
            <person name="Glavina Del Rio T."/>
            <person name="Nolan M."/>
            <person name="Lucas S."/>
            <person name="Chen F."/>
            <person name="Tice H."/>
            <person name="Cheng J.F."/>
            <person name="Jando M."/>
            <person name="Schneider S."/>
            <person name="Bruce D."/>
            <person name="Goodwin L."/>
            <person name="Pitluck S."/>
            <person name="Liolios K."/>
            <person name="Mikhailova N."/>
            <person name="Pati A."/>
            <person name="Ivanova N."/>
            <person name="Mavromatis K."/>
            <person name="Chen A."/>
            <person name="Palaniappan K."/>
            <person name="Chertkov O."/>
            <person name="Land M."/>
            <person name="Hauser L."/>
            <person name="Chang Y.J."/>
            <person name="Jeffries C.D."/>
            <person name="Brettin T."/>
            <person name="Detter J.C."/>
            <person name="Han C."/>
            <person name="Rohde M."/>
            <person name="Goker M."/>
            <person name="Bristow J."/>
            <person name="Eisen J.A."/>
            <person name="Markowitz V."/>
            <person name="Hugenholtz P."/>
            <person name="Kyrpides N.C."/>
            <person name="Klenk H.P."/>
        </authorList>
    </citation>
    <scope>NUCLEOTIDE SEQUENCE [LARGE SCALE GENOMIC DNA]</scope>
    <source>
        <strain evidence="4">ATCC BAA-972 / CDC 1076 / CIP 108378 / DSM 44985 / JCM 13578</strain>
    </source>
</reference>
<keyword evidence="4" id="KW-1185">Reference proteome</keyword>
<dbReference type="KEGG" id="srt:Srot_2925"/>
<proteinExistence type="predicted"/>
<evidence type="ECO:0000313" key="4">
    <source>
        <dbReference type="Proteomes" id="UP000002247"/>
    </source>
</evidence>
<dbReference type="STRING" id="640132.Srot_2925"/>
<dbReference type="Proteomes" id="UP000002247">
    <property type="component" value="Chromosome"/>
</dbReference>
<organism evidence="3 4">
    <name type="scientific">Segniliparus rotundus (strain ATCC BAA-972 / CDC 1076 / CIP 108378 / DSM 44985 / JCM 13578)</name>
    <dbReference type="NCBI Taxonomy" id="640132"/>
    <lineage>
        <taxon>Bacteria</taxon>
        <taxon>Bacillati</taxon>
        <taxon>Actinomycetota</taxon>
        <taxon>Actinomycetes</taxon>
        <taxon>Mycobacteriales</taxon>
        <taxon>Segniliparaceae</taxon>
        <taxon>Segniliparus</taxon>
    </lineage>
</organism>
<feature type="signal peptide" evidence="2">
    <location>
        <begin position="1"/>
        <end position="19"/>
    </location>
</feature>
<feature type="region of interest" description="Disordered" evidence="1">
    <location>
        <begin position="199"/>
        <end position="219"/>
    </location>
</feature>
<feature type="compositionally biased region" description="Basic and acidic residues" evidence="1">
    <location>
        <begin position="210"/>
        <end position="219"/>
    </location>
</feature>
<dbReference type="AlphaFoldDB" id="D6ZDU7"/>
<protein>
    <recommendedName>
        <fullName evidence="5">Lipoprotein</fullName>
    </recommendedName>
</protein>
<dbReference type="EMBL" id="CP001958">
    <property type="protein sequence ID" value="ADG99354.1"/>
    <property type="molecule type" value="Genomic_DNA"/>
</dbReference>
<gene>
    <name evidence="3" type="ordered locus">Srot_2925</name>
</gene>
<evidence type="ECO:0008006" key="5">
    <source>
        <dbReference type="Google" id="ProtNLM"/>
    </source>
</evidence>
<evidence type="ECO:0000256" key="2">
    <source>
        <dbReference type="SAM" id="SignalP"/>
    </source>
</evidence>
<dbReference type="HOGENOM" id="CLU_1146557_0_0_11"/>
<keyword evidence="2" id="KW-0732">Signal</keyword>
<name>D6ZDU7_SEGRD</name>
<evidence type="ECO:0000313" key="3">
    <source>
        <dbReference type="EMBL" id="ADG99354.1"/>
    </source>
</evidence>
<accession>D6ZDU7</accession>
<sequence>MPQRAATALALFAATTALPACGLSQRDTGKFASLPASCEEALSAPAVQAALRQAFAPFAGAYTVTRRSMLLHDPTASGQAAKPEAVDLDHTQLTDTMTCLAEGKNDSRTSAGGQPQNRTVEVHFDRSSTNGLLRKDSAKQAHELIEPTQALDPISSAQNEPGIGEEARSWWTRSTALGSDRHIKFRISNVLVEVQAWGENHPANPSSTDGGKDSPDLRSELETTTQTVAKSIAHWLQNEWKK</sequence>